<comment type="caution">
    <text evidence="1">The sequence shown here is derived from an EMBL/GenBank/DDBJ whole genome shotgun (WGS) entry which is preliminary data.</text>
</comment>
<dbReference type="OrthoDB" id="3549294at2759"/>
<name>A0A177ESL9_9EURO</name>
<dbReference type="Proteomes" id="UP000077002">
    <property type="component" value="Unassembled WGS sequence"/>
</dbReference>
<protein>
    <submittedName>
        <fullName evidence="1">Uncharacterized protein</fullName>
    </submittedName>
</protein>
<accession>A0A177ESL9</accession>
<proteinExistence type="predicted"/>
<dbReference type="RefSeq" id="XP_022505931.1">
    <property type="nucleotide sequence ID" value="XM_022661758.1"/>
</dbReference>
<evidence type="ECO:0000313" key="1">
    <source>
        <dbReference type="EMBL" id="OAG33979.1"/>
    </source>
</evidence>
<dbReference type="EMBL" id="LVKK01000192">
    <property type="protein sequence ID" value="OAG33979.1"/>
    <property type="molecule type" value="Genomic_DNA"/>
</dbReference>
<dbReference type="AlphaFoldDB" id="A0A177ESL9"/>
<organism evidence="1 2">
    <name type="scientific">Fonsecaea monophora</name>
    <dbReference type="NCBI Taxonomy" id="254056"/>
    <lineage>
        <taxon>Eukaryota</taxon>
        <taxon>Fungi</taxon>
        <taxon>Dikarya</taxon>
        <taxon>Ascomycota</taxon>
        <taxon>Pezizomycotina</taxon>
        <taxon>Eurotiomycetes</taxon>
        <taxon>Chaetothyriomycetidae</taxon>
        <taxon>Chaetothyriales</taxon>
        <taxon>Herpotrichiellaceae</taxon>
        <taxon>Fonsecaea</taxon>
    </lineage>
</organism>
<dbReference type="GeneID" id="34606962"/>
<evidence type="ECO:0000313" key="2">
    <source>
        <dbReference type="Proteomes" id="UP000077002"/>
    </source>
</evidence>
<sequence>MNGRASDPLPPSREESSAVLHASRRQWTSLLIRALSAQSFPSSCLNLSSLLHQTPALPSRAKIEELVSDTSIYLEGFSVWGLDAPQCDLSGNIKKSALQKIIIGSVRSTFCHFSNELPSEWSGIEGCHRTSGNGNYLFAFVLGWAYVLSARLIELRKESEQDHISYTEEKATCDTSGTLSKSDSEVFISIGEADVGECRWWAAVLAKGYGWRAALKRSGRDFYPMWSCHLASGSPRIQIRHGQPRSSSPTASHPPASELAQHYLYKFAKLHNAHDQLLAAFVAALTIPEQGRFGAPITLPWPESTHTSRRHTGSPNDHSPLLRLLPGKEDLPHFMAYSCVPNTAASCMLGCLWEPSVTCNLAGEWLLPPVEEIVPSLLKEQRYDVIVRMMAHRRPNSAPLWLGSTITGLLPRLFEIAGNYLPTISLESTQWTQSPQSFMDPQYHGKVQCLEDSDGCKLIRREEEFRLMYLIDIESSQYGPPPLCPWKPLGTTALKSATIEVQSHALCGHLAASHGENLSRLATRNVFNWTLRDGTKPEESAIWTHEWLEGLIDTLDDEDDEDDEDELYQFSCKVDSSSTMINLIASTGATRRPTRFSGLLHCF</sequence>
<keyword evidence="2" id="KW-1185">Reference proteome</keyword>
<gene>
    <name evidence="1" type="ORF">AYO21_11879</name>
</gene>
<reference evidence="1 2" key="1">
    <citation type="submission" date="2016-03" db="EMBL/GenBank/DDBJ databases">
        <title>Draft genome sequence of the Fonsecaea monophora CBS 269.37.</title>
        <authorList>
            <person name="Bombassaro A."/>
            <person name="Vinicius W.A."/>
            <person name="De Hoog S."/>
            <person name="Sun J."/>
            <person name="Souza E.M."/>
            <person name="Raittz R.T."/>
            <person name="Costa F."/>
            <person name="Leao A.C."/>
            <person name="Tadra-Sfeir M.Z."/>
            <person name="Baura V."/>
            <person name="Balsanelli E."/>
            <person name="Pedrosa F.O."/>
            <person name="Moreno L.F."/>
            <person name="Steffens M.B."/>
            <person name="Xi L."/>
            <person name="Bocca A.L."/>
            <person name="Felipe M.S."/>
            <person name="Teixeira M."/>
            <person name="Telles Filho F.Q."/>
            <person name="Azevedo C.M."/>
            <person name="Gomes R."/>
            <person name="Vicente V.A."/>
        </authorList>
    </citation>
    <scope>NUCLEOTIDE SEQUENCE [LARGE SCALE GENOMIC DNA]</scope>
    <source>
        <strain evidence="1 2">CBS 269.37</strain>
    </source>
</reference>